<keyword evidence="3" id="KW-1185">Reference proteome</keyword>
<feature type="domain" description="IPT/TIG" evidence="1">
    <location>
        <begin position="321"/>
        <end position="368"/>
    </location>
</feature>
<name>A0AAD9KTB5_RIDPI</name>
<evidence type="ECO:0000313" key="3">
    <source>
        <dbReference type="Proteomes" id="UP001209878"/>
    </source>
</evidence>
<dbReference type="Proteomes" id="UP001209878">
    <property type="component" value="Unassembled WGS sequence"/>
</dbReference>
<sequence>MYFYGNCVQLSDDSNFNYFLTMNAIRIVFEGTPFKGGTSNIVTEIEVFQRNKCGCYPNGTVDGYRCLDGVCQCRELPWVDVKEAGPQCRPYLTRMIPTFGPRAGGTKVVIVGGFLGRENSSVSVRTWVGEITFKVEYSNETHVYSETPPQPQDGARRDIMYERCVLYSGGIRQTVIGRHMDSVAVPVLNVTLVYRGRHYQQTPSPCTVHNSTVIYCLTPKIQLPPEFAAMVAALDMAHTTPVTPYGIGYRMRRNADFKWPAGILNSGDLHFYLGLVLDGVPTYRNISKVLPEFGKLSMFDNPELYKFKDEIRLFRPYSPHDDTHIVIQGDRLNFGCKLDDYTVRLGKGLCPVVELKTNQIVCRPPQPKPPLGIYSNQGAHRVEVQFELLNTHAYIWFCPTYCDNNNILLTSS</sequence>
<dbReference type="Gene3D" id="2.60.40.10">
    <property type="entry name" value="Immunoglobulins"/>
    <property type="match status" value="1"/>
</dbReference>
<dbReference type="Pfam" id="PF01833">
    <property type="entry name" value="TIG"/>
    <property type="match status" value="2"/>
</dbReference>
<dbReference type="PANTHER" id="PTHR22625:SF70">
    <property type="entry name" value="PLEXIN A, ISOFORM A"/>
    <property type="match status" value="1"/>
</dbReference>
<gene>
    <name evidence="2" type="ORF">NP493_619g02021</name>
</gene>
<dbReference type="InterPro" id="IPR013783">
    <property type="entry name" value="Ig-like_fold"/>
</dbReference>
<dbReference type="CDD" id="cd00603">
    <property type="entry name" value="IPT_PCSR"/>
    <property type="match status" value="2"/>
</dbReference>
<organism evidence="2 3">
    <name type="scientific">Ridgeia piscesae</name>
    <name type="common">Tubeworm</name>
    <dbReference type="NCBI Taxonomy" id="27915"/>
    <lineage>
        <taxon>Eukaryota</taxon>
        <taxon>Metazoa</taxon>
        <taxon>Spiralia</taxon>
        <taxon>Lophotrochozoa</taxon>
        <taxon>Annelida</taxon>
        <taxon>Polychaeta</taxon>
        <taxon>Sedentaria</taxon>
        <taxon>Canalipalpata</taxon>
        <taxon>Sabellida</taxon>
        <taxon>Siboglinidae</taxon>
        <taxon>Ridgeia</taxon>
    </lineage>
</organism>
<dbReference type="GO" id="GO:0030334">
    <property type="term" value="P:regulation of cell migration"/>
    <property type="evidence" value="ECO:0007669"/>
    <property type="project" value="TreeGrafter"/>
</dbReference>
<dbReference type="InterPro" id="IPR031148">
    <property type="entry name" value="Plexin"/>
</dbReference>
<feature type="domain" description="IPT/TIG" evidence="1">
    <location>
        <begin position="90"/>
        <end position="152"/>
    </location>
</feature>
<dbReference type="SUPFAM" id="SSF81296">
    <property type="entry name" value="E set domains"/>
    <property type="match status" value="1"/>
</dbReference>
<dbReference type="EMBL" id="JAODUO010000619">
    <property type="protein sequence ID" value="KAK2177081.1"/>
    <property type="molecule type" value="Genomic_DNA"/>
</dbReference>
<dbReference type="GO" id="GO:0017154">
    <property type="term" value="F:semaphorin receptor activity"/>
    <property type="evidence" value="ECO:0007669"/>
    <property type="project" value="InterPro"/>
</dbReference>
<proteinExistence type="predicted"/>
<dbReference type="GO" id="GO:0005886">
    <property type="term" value="C:plasma membrane"/>
    <property type="evidence" value="ECO:0007669"/>
    <property type="project" value="TreeGrafter"/>
</dbReference>
<dbReference type="PANTHER" id="PTHR22625">
    <property type="entry name" value="PLEXIN"/>
    <property type="match status" value="1"/>
</dbReference>
<reference evidence="2" key="1">
    <citation type="journal article" date="2023" name="Mol. Biol. Evol.">
        <title>Third-Generation Sequencing Reveals the Adaptive Role of the Epigenome in Three Deep-Sea Polychaetes.</title>
        <authorList>
            <person name="Perez M."/>
            <person name="Aroh O."/>
            <person name="Sun Y."/>
            <person name="Lan Y."/>
            <person name="Juniper S.K."/>
            <person name="Young C.R."/>
            <person name="Angers B."/>
            <person name="Qian P.Y."/>
        </authorList>
    </citation>
    <scope>NUCLEOTIDE SEQUENCE</scope>
    <source>
        <strain evidence="2">R07B-5</strain>
    </source>
</reference>
<protein>
    <recommendedName>
        <fullName evidence="1">IPT/TIG domain-containing protein</fullName>
    </recommendedName>
</protein>
<evidence type="ECO:0000259" key="1">
    <source>
        <dbReference type="Pfam" id="PF01833"/>
    </source>
</evidence>
<comment type="caution">
    <text evidence="2">The sequence shown here is derived from an EMBL/GenBank/DDBJ whole genome shotgun (WGS) entry which is preliminary data.</text>
</comment>
<evidence type="ECO:0000313" key="2">
    <source>
        <dbReference type="EMBL" id="KAK2177081.1"/>
    </source>
</evidence>
<dbReference type="InterPro" id="IPR014756">
    <property type="entry name" value="Ig_E-set"/>
</dbReference>
<dbReference type="InterPro" id="IPR002909">
    <property type="entry name" value="IPT_dom"/>
</dbReference>
<dbReference type="GO" id="GO:0002116">
    <property type="term" value="C:semaphorin receptor complex"/>
    <property type="evidence" value="ECO:0007669"/>
    <property type="project" value="TreeGrafter"/>
</dbReference>
<dbReference type="AlphaFoldDB" id="A0AAD9KTB5"/>
<accession>A0AAD9KTB5</accession>